<dbReference type="InterPro" id="IPR031165">
    <property type="entry name" value="GNAT_YJDJ"/>
</dbReference>
<dbReference type="InterPro" id="IPR045057">
    <property type="entry name" value="Gcn5-rel_NAT"/>
</dbReference>
<feature type="domain" description="N-acetyltransferase" evidence="1">
    <location>
        <begin position="6"/>
        <end position="92"/>
    </location>
</feature>
<keyword evidence="3" id="KW-1185">Reference proteome</keyword>
<proteinExistence type="predicted"/>
<dbReference type="Proteomes" id="UP001216139">
    <property type="component" value="Chromosome"/>
</dbReference>
<dbReference type="RefSeq" id="WP_273633507.1">
    <property type="nucleotide sequence ID" value="NZ_CP117167.1"/>
</dbReference>
<evidence type="ECO:0000313" key="2">
    <source>
        <dbReference type="EMBL" id="WCT15015.1"/>
    </source>
</evidence>
<dbReference type="InterPro" id="IPR016181">
    <property type="entry name" value="Acyl_CoA_acyltransferase"/>
</dbReference>
<dbReference type="PANTHER" id="PTHR31435">
    <property type="entry name" value="PROTEIN NATD1"/>
    <property type="match status" value="1"/>
</dbReference>
<dbReference type="Gene3D" id="3.40.630.30">
    <property type="match status" value="1"/>
</dbReference>
<evidence type="ECO:0000313" key="3">
    <source>
        <dbReference type="Proteomes" id="UP001216139"/>
    </source>
</evidence>
<dbReference type="CDD" id="cd04301">
    <property type="entry name" value="NAT_SF"/>
    <property type="match status" value="1"/>
</dbReference>
<dbReference type="PROSITE" id="PS51729">
    <property type="entry name" value="GNAT_YJDJ"/>
    <property type="match status" value="1"/>
</dbReference>
<sequence>MDIQHQQIKGEGSFFIEKNGHQVANMAYTMLSPTVMSIYHTGVDDDLQGQHIGESLVEAGVEYARKNHLKVKPACSFAQSVFDKGNFNDVLA</sequence>
<dbReference type="EMBL" id="CP117167">
    <property type="protein sequence ID" value="WCT15015.1"/>
    <property type="molecule type" value="Genomic_DNA"/>
</dbReference>
<organism evidence="2 3">
    <name type="scientific">Mucilaginibacter jinjuensis</name>
    <dbReference type="NCBI Taxonomy" id="1176721"/>
    <lineage>
        <taxon>Bacteria</taxon>
        <taxon>Pseudomonadati</taxon>
        <taxon>Bacteroidota</taxon>
        <taxon>Sphingobacteriia</taxon>
        <taxon>Sphingobacteriales</taxon>
        <taxon>Sphingobacteriaceae</taxon>
        <taxon>Mucilaginibacter</taxon>
    </lineage>
</organism>
<accession>A0ABY7TEP9</accession>
<dbReference type="SUPFAM" id="SSF55729">
    <property type="entry name" value="Acyl-CoA N-acyltransferases (Nat)"/>
    <property type="match status" value="1"/>
</dbReference>
<name>A0ABY7TEP9_9SPHI</name>
<gene>
    <name evidence="2" type="ORF">PQO05_13835</name>
</gene>
<reference evidence="2 3" key="1">
    <citation type="submission" date="2023-02" db="EMBL/GenBank/DDBJ databases">
        <title>Genome sequence of Mucilaginibacter jinjuensis strain KACC 16571.</title>
        <authorList>
            <person name="Kim S."/>
            <person name="Heo J."/>
            <person name="Kwon S.-W."/>
        </authorList>
    </citation>
    <scope>NUCLEOTIDE SEQUENCE [LARGE SCALE GENOMIC DNA]</scope>
    <source>
        <strain evidence="2 3">KACC 16571</strain>
    </source>
</reference>
<dbReference type="Pfam" id="PF14542">
    <property type="entry name" value="Acetyltransf_CG"/>
    <property type="match status" value="1"/>
</dbReference>
<protein>
    <submittedName>
        <fullName evidence="2">GNAT family N-acetyltransferase</fullName>
    </submittedName>
</protein>
<evidence type="ECO:0000259" key="1">
    <source>
        <dbReference type="PROSITE" id="PS51729"/>
    </source>
</evidence>
<dbReference type="PANTHER" id="PTHR31435:SF10">
    <property type="entry name" value="BSR4717 PROTEIN"/>
    <property type="match status" value="1"/>
</dbReference>